<reference evidence="1" key="1">
    <citation type="submission" date="2012-08" db="EMBL/GenBank/DDBJ databases">
        <title>Genome analysis of Colletotrichum orbiculare and Colletotrichum fructicola.</title>
        <authorList>
            <person name="Gan P.H.P."/>
            <person name="Ikeda K."/>
            <person name="Irieda H."/>
            <person name="Narusaka M."/>
            <person name="O'Connell R.J."/>
            <person name="Narusaka Y."/>
            <person name="Takano Y."/>
            <person name="Kubo Y."/>
            <person name="Shirasu K."/>
        </authorList>
    </citation>
    <scope>NUCLEOTIDE SEQUENCE</scope>
    <source>
        <strain evidence="1">Nara gc5</strain>
    </source>
</reference>
<sequence>MASQRTLNDTLDFIRTNLNTRQAAESMGEEALRNNPTDADIQRLFQETILTREPFTSTHQVMFCTVPLAAKVVTFAFDELLYSPRRARTTKLSIIMTGGIKIGRDWNEDAFEKRGRMKFFKNGDEEVPGALLWEAEVGLDASGRKELKNNTIHVWVPHKPGVGNEDEEAHLGWHYIEWFKECLEVGNKKPRQPSARYFKDVPFSDEPRVWDTSDNQVNSIAMAMMHLLGLRIAKVDPSDDKETKWKVTDGDKPLFFSMGLLFWAITCPAELAAKVIG</sequence>
<accession>L2FA28</accession>
<evidence type="ECO:0000313" key="1">
    <source>
        <dbReference type="EMBL" id="ELA23197.1"/>
    </source>
</evidence>
<protein>
    <submittedName>
        <fullName evidence="1">Uncharacterized protein</fullName>
    </submittedName>
</protein>
<organism evidence="1">
    <name type="scientific">Colletotrichum fructicola (strain Nara gc5)</name>
    <name type="common">Anthracnose fungus</name>
    <name type="synonym">Colletotrichum gloeosporioides (strain Nara gc5)</name>
    <dbReference type="NCBI Taxonomy" id="1213859"/>
    <lineage>
        <taxon>Eukaryota</taxon>
        <taxon>Fungi</taxon>
        <taxon>Dikarya</taxon>
        <taxon>Ascomycota</taxon>
        <taxon>Pezizomycotina</taxon>
        <taxon>Sordariomycetes</taxon>
        <taxon>Hypocreomycetidae</taxon>
        <taxon>Glomerellales</taxon>
        <taxon>Glomerellaceae</taxon>
        <taxon>Colletotrichum</taxon>
        <taxon>Colletotrichum gloeosporioides species complex</taxon>
    </lineage>
</organism>
<name>L2FA28_COLFN</name>
<dbReference type="HOGENOM" id="CLU_1004763_0_0_1"/>
<proteinExistence type="predicted"/>
<dbReference type="AlphaFoldDB" id="L2FA28"/>
<gene>
    <name evidence="1" type="ORF">CGGC5_14990</name>
</gene>
<dbReference type="EMBL" id="KB021429">
    <property type="protein sequence ID" value="ELA23197.1"/>
    <property type="molecule type" value="Genomic_DNA"/>
</dbReference>